<dbReference type="Pfam" id="PF08022">
    <property type="entry name" value="FAD_binding_8"/>
    <property type="match status" value="1"/>
</dbReference>
<dbReference type="SFLD" id="SFLDG01168">
    <property type="entry name" value="Ferric_reductase_subgroup_(FRE"/>
    <property type="match status" value="1"/>
</dbReference>
<dbReference type="GO" id="GO:0000293">
    <property type="term" value="F:ferric-chelate reductase activity"/>
    <property type="evidence" value="ECO:0007669"/>
    <property type="project" value="TreeGrafter"/>
</dbReference>
<evidence type="ECO:0000256" key="3">
    <source>
        <dbReference type="ARBA" id="ARBA00022692"/>
    </source>
</evidence>
<evidence type="ECO:0000256" key="7">
    <source>
        <dbReference type="ARBA" id="ARBA00023136"/>
    </source>
</evidence>
<keyword evidence="5 8" id="KW-1133">Transmembrane helix</keyword>
<feature type="transmembrane region" description="Helical" evidence="8">
    <location>
        <begin position="258"/>
        <end position="275"/>
    </location>
</feature>
<feature type="transmembrane region" description="Helical" evidence="8">
    <location>
        <begin position="91"/>
        <end position="120"/>
    </location>
</feature>
<dbReference type="InterPro" id="IPR013112">
    <property type="entry name" value="FAD-bd_8"/>
</dbReference>
<gene>
    <name evidence="10" type="ORF">RJ640_030239</name>
</gene>
<reference evidence="10" key="1">
    <citation type="submission" date="2022-12" db="EMBL/GenBank/DDBJ databases">
        <title>Draft genome assemblies for two species of Escallonia (Escalloniales).</title>
        <authorList>
            <person name="Chanderbali A."/>
            <person name="Dervinis C."/>
            <person name="Anghel I."/>
            <person name="Soltis D."/>
            <person name="Soltis P."/>
            <person name="Zapata F."/>
        </authorList>
    </citation>
    <scope>NUCLEOTIDE SEQUENCE</scope>
    <source>
        <strain evidence="10">UCBG92.1500</strain>
        <tissue evidence="10">Leaf</tissue>
    </source>
</reference>
<feature type="domain" description="FAD-binding FR-type" evidence="9">
    <location>
        <begin position="293"/>
        <end position="412"/>
    </location>
</feature>
<evidence type="ECO:0000256" key="2">
    <source>
        <dbReference type="ARBA" id="ARBA00022630"/>
    </source>
</evidence>
<organism evidence="10 11">
    <name type="scientific">Escallonia rubra</name>
    <dbReference type="NCBI Taxonomy" id="112253"/>
    <lineage>
        <taxon>Eukaryota</taxon>
        <taxon>Viridiplantae</taxon>
        <taxon>Streptophyta</taxon>
        <taxon>Embryophyta</taxon>
        <taxon>Tracheophyta</taxon>
        <taxon>Spermatophyta</taxon>
        <taxon>Magnoliopsida</taxon>
        <taxon>eudicotyledons</taxon>
        <taxon>Gunneridae</taxon>
        <taxon>Pentapetalae</taxon>
        <taxon>asterids</taxon>
        <taxon>campanulids</taxon>
        <taxon>Escalloniales</taxon>
        <taxon>Escalloniaceae</taxon>
        <taxon>Escallonia</taxon>
    </lineage>
</organism>
<feature type="transmembrane region" description="Helical" evidence="8">
    <location>
        <begin position="148"/>
        <end position="168"/>
    </location>
</feature>
<dbReference type="InterPro" id="IPR013121">
    <property type="entry name" value="Fe_red_NAD-bd_6"/>
</dbReference>
<proteinExistence type="predicted"/>
<comment type="caution">
    <text evidence="10">The sequence shown here is derived from an EMBL/GenBank/DDBJ whole genome shotgun (WGS) entry which is preliminary data.</text>
</comment>
<feature type="transmembrane region" description="Helical" evidence="8">
    <location>
        <begin position="47"/>
        <end position="70"/>
    </location>
</feature>
<comment type="subcellular location">
    <subcellularLocation>
        <location evidence="1">Membrane</location>
        <topology evidence="1">Multi-pass membrane protein</topology>
    </subcellularLocation>
</comment>
<evidence type="ECO:0000313" key="10">
    <source>
        <dbReference type="EMBL" id="KAK2989746.1"/>
    </source>
</evidence>
<dbReference type="InterPro" id="IPR050369">
    <property type="entry name" value="RBOH/FRE"/>
</dbReference>
<dbReference type="Gene3D" id="3.40.50.80">
    <property type="entry name" value="Nucleotide-binding domain of ferredoxin-NADP reductase (FNR) module"/>
    <property type="match status" value="2"/>
</dbReference>
<dbReference type="SFLD" id="SFLDS00052">
    <property type="entry name" value="Ferric_Reductase_Domain"/>
    <property type="match status" value="1"/>
</dbReference>
<keyword evidence="4" id="KW-0274">FAD</keyword>
<dbReference type="SUPFAM" id="SSF52343">
    <property type="entry name" value="Ferredoxin reductase-like, C-terminal NADP-linked domain"/>
    <property type="match status" value="1"/>
</dbReference>
<feature type="transmembrane region" description="Helical" evidence="8">
    <location>
        <begin position="531"/>
        <end position="555"/>
    </location>
</feature>
<feature type="transmembrane region" description="Helical" evidence="8">
    <location>
        <begin position="7"/>
        <end position="27"/>
    </location>
</feature>
<dbReference type="Proteomes" id="UP001187471">
    <property type="component" value="Unassembled WGS sequence"/>
</dbReference>
<dbReference type="PANTHER" id="PTHR11972:SF155">
    <property type="entry name" value="FERRIC REDUCTION OXIDASE 8, MITOCHONDRIAL"/>
    <property type="match status" value="1"/>
</dbReference>
<dbReference type="InterPro" id="IPR039261">
    <property type="entry name" value="FNR_nucleotide-bd"/>
</dbReference>
<feature type="transmembrane region" description="Helical" evidence="8">
    <location>
        <begin position="189"/>
        <end position="209"/>
    </location>
</feature>
<accession>A0AA88UPM0</accession>
<dbReference type="Pfam" id="PF08030">
    <property type="entry name" value="NAD_binding_6"/>
    <property type="match status" value="1"/>
</dbReference>
<feature type="transmembrane region" description="Helical" evidence="8">
    <location>
        <begin position="229"/>
        <end position="246"/>
    </location>
</feature>
<dbReference type="PROSITE" id="PS51384">
    <property type="entry name" value="FAD_FR"/>
    <property type="match status" value="1"/>
</dbReference>
<dbReference type="AlphaFoldDB" id="A0AA88UPM0"/>
<name>A0AA88UPM0_9ASTE</name>
<keyword evidence="6" id="KW-0560">Oxidoreductase</keyword>
<keyword evidence="11" id="KW-1185">Reference proteome</keyword>
<sequence>MAKASPSLLLVMMILICAGWVSLWLLKPTDLWTRKWRGAEEAVTSTVFGYNVYSFPAIAVAITGLIYMQLKPKEKSSRHGRSSIAVLSNPLVVNSYIGVLSAMEILGVSLFILFLAWTFYARISNDYKRMLPVKTFKLHKWQYKIFRMATRCGLLSEACLALLLFPILRGMAIFRLLGIQFEASVRYHIWLGTSMIFFATLHGAGTFYIWGIKHRIPDEIWKWQKTGRIYLAGEVSLVTLIVIWITSLPQIRRRQFEIFYYTHHLYIVFCVFFLFHTGDRHFYMVFPGIFLFALEKLLRIVQSKPESCILSAQVLPCKAVELILPKNPRLKYTPTSIIFVKIPSISKFQWHSFSITSSSRVDDNTMSVLIKCAGWWTSCLLDMLHAELDSNADQSKCIPIEIEGPYGPRSLNFLRYDSLLLVAGGIGITPFLSILQEIASAQNSGRHKLPSSIQLIYSVKKCEDICLLSPILPLLLDRKFEQLQLKLKVFVTQEVRYGATARELFSEFSQARTIEFDTRCSRYATYGPESLHWMAAIVGFSSIVFFAFLSCFNYLFLRHTLKAAKQKSPSSVTDFLLICAFAISIMCSILVAVILRWRSLRKELPPVYEKQGKAMKQSSIEANSAIEEHEVYFGGRPNFQEIFSKFPDKTGGSDIGVLVCGPDTMKESVAASCQLNSLSFKNGVQKRKPYFSFHSLNFTL</sequence>
<dbReference type="EMBL" id="JAVXUO010000708">
    <property type="protein sequence ID" value="KAK2989746.1"/>
    <property type="molecule type" value="Genomic_DNA"/>
</dbReference>
<dbReference type="FunFam" id="3.40.50.80:FF:000073">
    <property type="entry name" value="ferric reduction oxidase 8, mitochondrial"/>
    <property type="match status" value="1"/>
</dbReference>
<evidence type="ECO:0000313" key="11">
    <source>
        <dbReference type="Proteomes" id="UP001187471"/>
    </source>
</evidence>
<dbReference type="InterPro" id="IPR013130">
    <property type="entry name" value="Fe3_Rdtase_TM_dom"/>
</dbReference>
<keyword evidence="7 8" id="KW-0472">Membrane</keyword>
<evidence type="ECO:0000256" key="8">
    <source>
        <dbReference type="SAM" id="Phobius"/>
    </source>
</evidence>
<evidence type="ECO:0000256" key="5">
    <source>
        <dbReference type="ARBA" id="ARBA00022989"/>
    </source>
</evidence>
<evidence type="ECO:0000259" key="9">
    <source>
        <dbReference type="PROSITE" id="PS51384"/>
    </source>
</evidence>
<dbReference type="GO" id="GO:0005886">
    <property type="term" value="C:plasma membrane"/>
    <property type="evidence" value="ECO:0007669"/>
    <property type="project" value="TreeGrafter"/>
</dbReference>
<dbReference type="InterPro" id="IPR017927">
    <property type="entry name" value="FAD-bd_FR_type"/>
</dbReference>
<dbReference type="InterPro" id="IPR000778">
    <property type="entry name" value="Cyt_b245_heavy_chain"/>
</dbReference>
<keyword evidence="2" id="KW-0285">Flavoprotein</keyword>
<evidence type="ECO:0000256" key="1">
    <source>
        <dbReference type="ARBA" id="ARBA00004141"/>
    </source>
</evidence>
<protein>
    <recommendedName>
        <fullName evidence="9">FAD-binding FR-type domain-containing protein</fullName>
    </recommendedName>
</protein>
<dbReference type="Pfam" id="PF01794">
    <property type="entry name" value="Ferric_reduct"/>
    <property type="match status" value="1"/>
</dbReference>
<dbReference type="PANTHER" id="PTHR11972">
    <property type="entry name" value="NADPH OXIDASE"/>
    <property type="match status" value="1"/>
</dbReference>
<evidence type="ECO:0000256" key="6">
    <source>
        <dbReference type="ARBA" id="ARBA00023002"/>
    </source>
</evidence>
<feature type="transmembrane region" description="Helical" evidence="8">
    <location>
        <begin position="575"/>
        <end position="595"/>
    </location>
</feature>
<dbReference type="CDD" id="cd06186">
    <property type="entry name" value="NOX_Duox_like_FAD_NADP"/>
    <property type="match status" value="1"/>
</dbReference>
<dbReference type="PRINTS" id="PR00466">
    <property type="entry name" value="GP91PHOX"/>
</dbReference>
<keyword evidence="3 8" id="KW-0812">Transmembrane</keyword>
<evidence type="ECO:0000256" key="4">
    <source>
        <dbReference type="ARBA" id="ARBA00022827"/>
    </source>
</evidence>